<proteinExistence type="predicted"/>
<dbReference type="EMBL" id="JAARVD010000008">
    <property type="protein sequence ID" value="MBC1797994.1"/>
    <property type="molecule type" value="Genomic_DNA"/>
</dbReference>
<comment type="caution">
    <text evidence="1">The sequence shown here is derived from an EMBL/GenBank/DDBJ whole genome shotgun (WGS) entry which is preliminary data.</text>
</comment>
<dbReference type="Proteomes" id="UP000548082">
    <property type="component" value="Unassembled WGS sequence"/>
</dbReference>
<dbReference type="RefSeq" id="WP_185426811.1">
    <property type="nucleotide sequence ID" value="NZ_JAARRV010000006.1"/>
</dbReference>
<evidence type="ECO:0000313" key="1">
    <source>
        <dbReference type="EMBL" id="MBC1797994.1"/>
    </source>
</evidence>
<dbReference type="AlphaFoldDB" id="A0A842B289"/>
<sequence length="124" mass="14918">MSYIDPRHREEKIIEDIKNYWKDNISNFQIIDEDFSYGAFTLEFTLYNKFNVLLEYERGTAGFKIKNANSSEDYTILSKYTKEKVYRGFESLENDNFLENIKTLDLALKNNMLKEKKKMKELER</sequence>
<reference evidence="1 2" key="1">
    <citation type="submission" date="2020-03" db="EMBL/GenBank/DDBJ databases">
        <title>Soil Listeria distribution.</title>
        <authorList>
            <person name="Liao J."/>
            <person name="Wiedmann M."/>
        </authorList>
    </citation>
    <scope>NUCLEOTIDE SEQUENCE [LARGE SCALE GENOMIC DNA]</scope>
    <source>
        <strain evidence="1 2">FSL L7-0990</strain>
    </source>
</reference>
<organism evidence="1 2">
    <name type="scientific">Listeria booriae</name>
    <dbReference type="NCBI Taxonomy" id="1552123"/>
    <lineage>
        <taxon>Bacteria</taxon>
        <taxon>Bacillati</taxon>
        <taxon>Bacillota</taxon>
        <taxon>Bacilli</taxon>
        <taxon>Bacillales</taxon>
        <taxon>Listeriaceae</taxon>
        <taxon>Listeria</taxon>
    </lineage>
</organism>
<accession>A0A842B289</accession>
<name>A0A842B289_9LIST</name>
<evidence type="ECO:0000313" key="2">
    <source>
        <dbReference type="Proteomes" id="UP000548082"/>
    </source>
</evidence>
<gene>
    <name evidence="1" type="ORF">HCA55_14760</name>
</gene>
<protein>
    <submittedName>
        <fullName evidence="1">Uncharacterized protein</fullName>
    </submittedName>
</protein>